<dbReference type="SUPFAM" id="SSF50978">
    <property type="entry name" value="WD40 repeat-like"/>
    <property type="match status" value="1"/>
</dbReference>
<sequence>MLMLVPQGDTPHSSVASMCFNQRGDLLLVGYGNGHLIVWDVPRATVAKVIAGEHKAPVVHILFLGQDSQVTRQFKVVTGDNKRFVLLHTFSVRPLIRFNIKTELLLDAQSGNVLSASSLLIDDFGSGSLPNQGNSASSPGGIGSMMGGVVGGVLFSEGPSLVEEGVVVFVTYKHALVFRLSSKLEKYAQLSKPDGVA</sequence>
<name>A0AAP0PP74_9MAGN</name>
<evidence type="ECO:0000313" key="1">
    <source>
        <dbReference type="EMBL" id="KAK9151312.1"/>
    </source>
</evidence>
<dbReference type="InterPro" id="IPR045111">
    <property type="entry name" value="Vps41/Vps8"/>
</dbReference>
<comment type="caution">
    <text evidence="1">The sequence shown here is derived from an EMBL/GenBank/DDBJ whole genome shotgun (WGS) entry which is preliminary data.</text>
</comment>
<dbReference type="AlphaFoldDB" id="A0AAP0PP74"/>
<organism evidence="1 2">
    <name type="scientific">Stephania yunnanensis</name>
    <dbReference type="NCBI Taxonomy" id="152371"/>
    <lineage>
        <taxon>Eukaryota</taxon>
        <taxon>Viridiplantae</taxon>
        <taxon>Streptophyta</taxon>
        <taxon>Embryophyta</taxon>
        <taxon>Tracheophyta</taxon>
        <taxon>Spermatophyta</taxon>
        <taxon>Magnoliopsida</taxon>
        <taxon>Ranunculales</taxon>
        <taxon>Menispermaceae</taxon>
        <taxon>Menispermoideae</taxon>
        <taxon>Cissampelideae</taxon>
        <taxon>Stephania</taxon>
    </lineage>
</organism>
<reference evidence="1 2" key="1">
    <citation type="submission" date="2024-01" db="EMBL/GenBank/DDBJ databases">
        <title>Genome assemblies of Stephania.</title>
        <authorList>
            <person name="Yang L."/>
        </authorList>
    </citation>
    <scope>NUCLEOTIDE SEQUENCE [LARGE SCALE GENOMIC DNA]</scope>
    <source>
        <strain evidence="1">YNDBR</strain>
        <tissue evidence="1">Leaf</tissue>
    </source>
</reference>
<evidence type="ECO:0000313" key="2">
    <source>
        <dbReference type="Proteomes" id="UP001420932"/>
    </source>
</evidence>
<dbReference type="InterPro" id="IPR036322">
    <property type="entry name" value="WD40_repeat_dom_sf"/>
</dbReference>
<dbReference type="GO" id="GO:0005770">
    <property type="term" value="C:late endosome"/>
    <property type="evidence" value="ECO:0007669"/>
    <property type="project" value="TreeGrafter"/>
</dbReference>
<dbReference type="GO" id="GO:0006623">
    <property type="term" value="P:protein targeting to vacuole"/>
    <property type="evidence" value="ECO:0007669"/>
    <property type="project" value="InterPro"/>
</dbReference>
<dbReference type="PANTHER" id="PTHR12616:SF8">
    <property type="entry name" value="VACUOLAR PROTEIN SORTING-ASSOCIATED PROTEIN 8 HOMOLOG"/>
    <property type="match status" value="1"/>
</dbReference>
<dbReference type="EMBL" id="JBBNAF010000004">
    <property type="protein sequence ID" value="KAK9151312.1"/>
    <property type="molecule type" value="Genomic_DNA"/>
</dbReference>
<dbReference type="Pfam" id="PF23410">
    <property type="entry name" value="Beta-prop_VPS8"/>
    <property type="match status" value="1"/>
</dbReference>
<accession>A0AAP0PP74</accession>
<keyword evidence="2" id="KW-1185">Reference proteome</keyword>
<dbReference type="PANTHER" id="PTHR12616">
    <property type="entry name" value="VACUOLAR PROTEIN SORTING VPS41"/>
    <property type="match status" value="1"/>
</dbReference>
<proteinExistence type="predicted"/>
<gene>
    <name evidence="1" type="ORF">Syun_009621</name>
</gene>
<protein>
    <submittedName>
        <fullName evidence="1">Uncharacterized protein</fullName>
    </submittedName>
</protein>
<dbReference type="Gene3D" id="2.130.10.10">
    <property type="entry name" value="YVTN repeat-like/Quinoprotein amine dehydrogenase"/>
    <property type="match status" value="1"/>
</dbReference>
<dbReference type="InterPro" id="IPR015943">
    <property type="entry name" value="WD40/YVTN_repeat-like_dom_sf"/>
</dbReference>
<dbReference type="Proteomes" id="UP001420932">
    <property type="component" value="Unassembled WGS sequence"/>
</dbReference>
<dbReference type="GO" id="GO:0034058">
    <property type="term" value="P:endosomal vesicle fusion"/>
    <property type="evidence" value="ECO:0007669"/>
    <property type="project" value="TreeGrafter"/>
</dbReference>
<dbReference type="GO" id="GO:0030897">
    <property type="term" value="C:HOPS complex"/>
    <property type="evidence" value="ECO:0007669"/>
    <property type="project" value="TreeGrafter"/>
</dbReference>